<reference evidence="3 4" key="1">
    <citation type="submission" date="2020-05" db="EMBL/GenBank/DDBJ databases">
        <title>Draft genome of xy-202 and genomic insight in genome of the genus Peptostreptococcus.</title>
        <authorList>
            <person name="Zhang Z."/>
        </authorList>
    </citation>
    <scope>NUCLEOTIDE SEQUENCE [LARGE SCALE GENOMIC DNA]</scope>
    <source>
        <strain evidence="3 4">DSM 27025</strain>
    </source>
</reference>
<name>A0ABR6TIV9_9FIRM</name>
<dbReference type="EMBL" id="JABGBW010000001">
    <property type="protein sequence ID" value="MBC2575354.1"/>
    <property type="molecule type" value="Genomic_DNA"/>
</dbReference>
<evidence type="ECO:0000256" key="1">
    <source>
        <dbReference type="ARBA" id="ARBA00007768"/>
    </source>
</evidence>
<dbReference type="Proteomes" id="UP000713904">
    <property type="component" value="Unassembled WGS sequence"/>
</dbReference>
<dbReference type="RefSeq" id="WP_185623386.1">
    <property type="nucleotide sequence ID" value="NZ_JABGBW010000001.1"/>
</dbReference>
<evidence type="ECO:0000313" key="4">
    <source>
        <dbReference type="Proteomes" id="UP000713904"/>
    </source>
</evidence>
<protein>
    <recommendedName>
        <fullName evidence="2">PF03932 family protein CutC</fullName>
    </recommendedName>
</protein>
<dbReference type="InterPro" id="IPR036822">
    <property type="entry name" value="CutC-like_dom_sf"/>
</dbReference>
<sequence length="248" mass="28181">MLVELCIDNYEGALIASKLGYDSVEVNSSLFLGGLTPTLGLVKSILENLNIDTMVMIRNRAGGFCYTDAEYDEMKRELSIFLKEDITGIVFGFLDENFEINTERTKEFIEQIHKSGKKAIFHRAFDNTADPVKSIKLLIELGIDRVLTSGQKSNAIEGRDTLKYLIENYGDKIEIICGSGLNSDNIMDFIEFTGTKLVHSSCKEYRRDITTVNNVSYAFLNGEREKMYQITSYKESINFIRKARKIDK</sequence>
<dbReference type="PANTHER" id="PTHR12598:SF0">
    <property type="entry name" value="COPPER HOMEOSTASIS PROTEIN CUTC HOMOLOG"/>
    <property type="match status" value="1"/>
</dbReference>
<comment type="similarity">
    <text evidence="1 2">Belongs to the CutC family.</text>
</comment>
<accession>A0ABR6TIV9</accession>
<comment type="caution">
    <text evidence="2">Once thought to be involved in copper homeostasis, experiments in E.coli have shown this is not the case.</text>
</comment>
<dbReference type="HAMAP" id="MF_00795">
    <property type="entry name" value="CutC"/>
    <property type="match status" value="1"/>
</dbReference>
<keyword evidence="4" id="KW-1185">Reference proteome</keyword>
<evidence type="ECO:0000313" key="3">
    <source>
        <dbReference type="EMBL" id="MBC2575354.1"/>
    </source>
</evidence>
<comment type="caution">
    <text evidence="3">The sequence shown here is derived from an EMBL/GenBank/DDBJ whole genome shotgun (WGS) entry which is preliminary data.</text>
</comment>
<proteinExistence type="inferred from homology"/>
<dbReference type="SUPFAM" id="SSF110395">
    <property type="entry name" value="CutC-like"/>
    <property type="match status" value="1"/>
</dbReference>
<keyword evidence="2" id="KW-0963">Cytoplasm</keyword>
<organism evidence="3 4">
    <name type="scientific">Peptostreptococcus canis</name>
    <dbReference type="NCBI Taxonomy" id="1159213"/>
    <lineage>
        <taxon>Bacteria</taxon>
        <taxon>Bacillati</taxon>
        <taxon>Bacillota</taxon>
        <taxon>Clostridia</taxon>
        <taxon>Peptostreptococcales</taxon>
        <taxon>Peptostreptococcaceae</taxon>
        <taxon>Peptostreptococcus</taxon>
    </lineage>
</organism>
<comment type="subcellular location">
    <subcellularLocation>
        <location evidence="2">Cytoplasm</location>
    </subcellularLocation>
</comment>
<dbReference type="Gene3D" id="3.20.20.380">
    <property type="entry name" value="Copper homeostasis (CutC) domain"/>
    <property type="match status" value="1"/>
</dbReference>
<evidence type="ECO:0000256" key="2">
    <source>
        <dbReference type="HAMAP-Rule" id="MF_00795"/>
    </source>
</evidence>
<dbReference type="InterPro" id="IPR005627">
    <property type="entry name" value="CutC-like"/>
</dbReference>
<gene>
    <name evidence="2" type="primary">cutC</name>
    <name evidence="3" type="ORF">HLB29_01475</name>
</gene>
<dbReference type="PANTHER" id="PTHR12598">
    <property type="entry name" value="COPPER HOMEOSTASIS PROTEIN CUTC"/>
    <property type="match status" value="1"/>
</dbReference>
<dbReference type="Pfam" id="PF03932">
    <property type="entry name" value="CutC"/>
    <property type="match status" value="1"/>
</dbReference>